<keyword evidence="4 7" id="KW-1133">Transmembrane helix</keyword>
<keyword evidence="5 7" id="KW-0472">Membrane</keyword>
<evidence type="ECO:0000256" key="1">
    <source>
        <dbReference type="ARBA" id="ARBA00004651"/>
    </source>
</evidence>
<reference evidence="8 9" key="1">
    <citation type="submission" date="2020-08" db="EMBL/GenBank/DDBJ databases">
        <title>Functional genomics of gut bacteria from endangered species of beetles.</title>
        <authorList>
            <person name="Carlos-Shanley C."/>
        </authorList>
    </citation>
    <scope>NUCLEOTIDE SEQUENCE [LARGE SCALE GENOMIC DNA]</scope>
    <source>
        <strain evidence="8 9">S00198</strain>
    </source>
</reference>
<dbReference type="GO" id="GO:0005886">
    <property type="term" value="C:plasma membrane"/>
    <property type="evidence" value="ECO:0007669"/>
    <property type="project" value="UniProtKB-SubCell"/>
</dbReference>
<evidence type="ECO:0000313" key="9">
    <source>
        <dbReference type="Proteomes" id="UP000575083"/>
    </source>
</evidence>
<dbReference type="InterPro" id="IPR001851">
    <property type="entry name" value="ABC_transp_permease"/>
</dbReference>
<keyword evidence="2" id="KW-1003">Cell membrane</keyword>
<dbReference type="Pfam" id="PF02653">
    <property type="entry name" value="BPD_transp_2"/>
    <property type="match status" value="1"/>
</dbReference>
<organism evidence="8 9">
    <name type="scientific">Acidovorax soli</name>
    <dbReference type="NCBI Taxonomy" id="592050"/>
    <lineage>
        <taxon>Bacteria</taxon>
        <taxon>Pseudomonadati</taxon>
        <taxon>Pseudomonadota</taxon>
        <taxon>Betaproteobacteria</taxon>
        <taxon>Burkholderiales</taxon>
        <taxon>Comamonadaceae</taxon>
        <taxon>Acidovorax</taxon>
    </lineage>
</organism>
<proteinExistence type="predicted"/>
<gene>
    <name evidence="8" type="ORF">HNP48_001085</name>
</gene>
<sequence>MHPVAKDILLPVAAITLALLLFGGFVGFAGVNPLDVWATLFKGAFGDWFSWQNTLQRAAPLMLTALCVALPARAGLTVIGGEGALVLGGLAAAALPMAVALPTNAAGTVLACAAGAVAGALWIMLAGWLRQYRGINETISSLLLSYVAIGLFKHFVEGALRDPASLNKPATPSLDPGLLIGGIAGSDVHWGLVLGVLACVALGLWLHFTASGFSVRVVGGNPRAAQLVGLPATRLVLLACALGGAAAGLAGAVEVAAVHTNANGALIAGYGYAGILVAFIARHNPIAIIPVAIVFGGFGAAGSLLQRRLGLPDASVMVLQGIAFVLILASEALREVDWRTWWAQRRKRPEDTSTTPAPTAHVEAI</sequence>
<evidence type="ECO:0000313" key="8">
    <source>
        <dbReference type="EMBL" id="MBB6558421.1"/>
    </source>
</evidence>
<comment type="caution">
    <text evidence="8">The sequence shown here is derived from an EMBL/GenBank/DDBJ whole genome shotgun (WGS) entry which is preliminary data.</text>
</comment>
<feature type="transmembrane region" description="Helical" evidence="7">
    <location>
        <begin position="235"/>
        <end position="258"/>
    </location>
</feature>
<evidence type="ECO:0000256" key="6">
    <source>
        <dbReference type="SAM" id="MobiDB-lite"/>
    </source>
</evidence>
<keyword evidence="3 7" id="KW-0812">Transmembrane</keyword>
<comment type="subcellular location">
    <subcellularLocation>
        <location evidence="1">Cell membrane</location>
        <topology evidence="1">Multi-pass membrane protein</topology>
    </subcellularLocation>
</comment>
<feature type="region of interest" description="Disordered" evidence="6">
    <location>
        <begin position="345"/>
        <end position="365"/>
    </location>
</feature>
<evidence type="ECO:0000256" key="3">
    <source>
        <dbReference type="ARBA" id="ARBA00022692"/>
    </source>
</evidence>
<dbReference type="PANTHER" id="PTHR47089:SF1">
    <property type="entry name" value="GUANOSINE ABC TRANSPORTER PERMEASE PROTEIN NUPP"/>
    <property type="match status" value="1"/>
</dbReference>
<feature type="transmembrane region" description="Helical" evidence="7">
    <location>
        <begin position="188"/>
        <end position="215"/>
    </location>
</feature>
<dbReference type="RefSeq" id="WP_184855862.1">
    <property type="nucleotide sequence ID" value="NZ_JACHLK010000002.1"/>
</dbReference>
<evidence type="ECO:0000256" key="7">
    <source>
        <dbReference type="SAM" id="Phobius"/>
    </source>
</evidence>
<keyword evidence="8" id="KW-0813">Transport</keyword>
<evidence type="ECO:0000256" key="5">
    <source>
        <dbReference type="ARBA" id="ARBA00023136"/>
    </source>
</evidence>
<accession>A0A7X0U7U0</accession>
<name>A0A7X0U7U0_9BURK</name>
<feature type="transmembrane region" description="Helical" evidence="7">
    <location>
        <begin position="12"/>
        <end position="34"/>
    </location>
</feature>
<dbReference type="GO" id="GO:0022857">
    <property type="term" value="F:transmembrane transporter activity"/>
    <property type="evidence" value="ECO:0007669"/>
    <property type="project" value="InterPro"/>
</dbReference>
<feature type="transmembrane region" description="Helical" evidence="7">
    <location>
        <begin position="84"/>
        <end position="101"/>
    </location>
</feature>
<dbReference type="CDD" id="cd06580">
    <property type="entry name" value="TM_PBP1_transp_TpRbsC_like"/>
    <property type="match status" value="1"/>
</dbReference>
<evidence type="ECO:0000256" key="4">
    <source>
        <dbReference type="ARBA" id="ARBA00022989"/>
    </source>
</evidence>
<feature type="transmembrane region" description="Helical" evidence="7">
    <location>
        <begin position="264"/>
        <end position="281"/>
    </location>
</feature>
<feature type="transmembrane region" description="Helical" evidence="7">
    <location>
        <begin position="54"/>
        <end position="72"/>
    </location>
</feature>
<keyword evidence="9" id="KW-1185">Reference proteome</keyword>
<dbReference type="EMBL" id="JACHLK010000002">
    <property type="protein sequence ID" value="MBB6558421.1"/>
    <property type="molecule type" value="Genomic_DNA"/>
</dbReference>
<dbReference type="AlphaFoldDB" id="A0A7X0U7U0"/>
<feature type="transmembrane region" description="Helical" evidence="7">
    <location>
        <begin position="107"/>
        <end position="127"/>
    </location>
</feature>
<protein>
    <submittedName>
        <fullName evidence="8">Simple sugar transport system permease protein</fullName>
    </submittedName>
</protein>
<evidence type="ECO:0000256" key="2">
    <source>
        <dbReference type="ARBA" id="ARBA00022475"/>
    </source>
</evidence>
<dbReference type="Proteomes" id="UP000575083">
    <property type="component" value="Unassembled WGS sequence"/>
</dbReference>
<dbReference type="PANTHER" id="PTHR47089">
    <property type="entry name" value="ABC TRANSPORTER, PERMEASE PROTEIN"/>
    <property type="match status" value="1"/>
</dbReference>
<keyword evidence="8" id="KW-0762">Sugar transport</keyword>
<feature type="transmembrane region" description="Helical" evidence="7">
    <location>
        <begin position="286"/>
        <end position="305"/>
    </location>
</feature>